<dbReference type="AlphaFoldDB" id="A0A2G9XCA1"/>
<dbReference type="Gene3D" id="3.20.110.20">
    <property type="match status" value="1"/>
</dbReference>
<protein>
    <recommendedName>
        <fullName evidence="3">UVR domain-containing protein</fullName>
    </recommendedName>
</protein>
<evidence type="ECO:0000256" key="1">
    <source>
        <dbReference type="ARBA" id="ARBA00006821"/>
    </source>
</evidence>
<evidence type="ECO:0000259" key="3">
    <source>
        <dbReference type="PROSITE" id="PS50151"/>
    </source>
</evidence>
<gene>
    <name evidence="4" type="ORF">COX53_01530</name>
</gene>
<sequence length="501" mass="58064">MKWACFLHIYQPPNQSKDILEKVVNESYRPIFRGLKKIPRAKIILNISAVLTEQLYENGYKDVVDDIIYLVKQGQIEFTGSAKYHAFIPLIPKSEAMRQVKLNTKANKKYFGDFYNPKGFFSPEMSYSPKVAEIAQELGFKWVIVDEIAYNGKLDQLKFNKLYKIKGFDVLAFFREKRTSNLIMGAVVRSSEKIAKAVGRENGKKYLLTAMDGETFGHHRVGLDKVLLDLLADPNVETVTLSELSSCYNEIEELTPKDSTWASSEKDIFEGNSFNLWFDKNNEIHRKEWELTDIAIRAVNDSKYKSGEGLFPSESVSSSASPWLHARNLLDQALHSCHYWWASANPWWSIEMIEEGIFNLWQCVISVPDADTKDKERAGKLYFEILLLAHSWQRTGFVKEKSGSSYRWKKIPFVKRATTGEYKALLELLEVEEKKAAKRGEYEQAIRWRDARQKLKNHTDVYDAVHVIDQLRGFIDFSKYEELVSKYQKEYKFINSGQPER</sequence>
<keyword evidence="2" id="KW-0119">Carbohydrate metabolism</keyword>
<dbReference type="GO" id="GO:0003824">
    <property type="term" value="F:catalytic activity"/>
    <property type="evidence" value="ECO:0007669"/>
    <property type="project" value="InterPro"/>
</dbReference>
<name>A0A2G9XCA1_UNCKA</name>
<dbReference type="PANTHER" id="PTHR36306:SF1">
    <property type="entry name" value="ALPHA-AMYLASE-RELATED"/>
    <property type="match status" value="1"/>
</dbReference>
<dbReference type="InterPro" id="IPR036876">
    <property type="entry name" value="UVR_dom_sf"/>
</dbReference>
<dbReference type="InterPro" id="IPR004300">
    <property type="entry name" value="Glyco_hydro_57_N"/>
</dbReference>
<dbReference type="SUPFAM" id="SSF88713">
    <property type="entry name" value="Glycoside hydrolase/deacetylase"/>
    <property type="match status" value="1"/>
</dbReference>
<dbReference type="PROSITE" id="PS50151">
    <property type="entry name" value="UVR"/>
    <property type="match status" value="1"/>
</dbReference>
<organism evidence="4 5">
    <name type="scientific">candidate division WWE3 bacterium CG23_combo_of_CG06-09_8_20_14_all_40_14</name>
    <dbReference type="NCBI Taxonomy" id="1975095"/>
    <lineage>
        <taxon>Bacteria</taxon>
        <taxon>Katanobacteria</taxon>
    </lineage>
</organism>
<accession>A0A2G9XCA1</accession>
<evidence type="ECO:0000313" key="5">
    <source>
        <dbReference type="Proteomes" id="UP000231388"/>
    </source>
</evidence>
<dbReference type="InterPro" id="IPR001943">
    <property type="entry name" value="UVR_dom"/>
</dbReference>
<dbReference type="InterPro" id="IPR011330">
    <property type="entry name" value="Glyco_hydro/deAcase_b/a-brl"/>
</dbReference>
<evidence type="ECO:0000313" key="4">
    <source>
        <dbReference type="EMBL" id="PIP04610.1"/>
    </source>
</evidence>
<evidence type="ECO:0000256" key="2">
    <source>
        <dbReference type="ARBA" id="ARBA00023277"/>
    </source>
</evidence>
<dbReference type="PANTHER" id="PTHR36306">
    <property type="entry name" value="ALPHA-AMYLASE-RELATED-RELATED"/>
    <property type="match status" value="1"/>
</dbReference>
<proteinExistence type="inferred from homology"/>
<feature type="domain" description="UVR" evidence="3">
    <location>
        <begin position="423"/>
        <end position="458"/>
    </location>
</feature>
<dbReference type="EMBL" id="PCQY01000019">
    <property type="protein sequence ID" value="PIP04610.1"/>
    <property type="molecule type" value="Genomic_DNA"/>
</dbReference>
<reference evidence="4 5" key="1">
    <citation type="submission" date="2017-09" db="EMBL/GenBank/DDBJ databases">
        <title>Depth-based differentiation of microbial function through sediment-hosted aquifers and enrichment of novel symbionts in the deep terrestrial subsurface.</title>
        <authorList>
            <person name="Probst A.J."/>
            <person name="Ladd B."/>
            <person name="Jarett J.K."/>
            <person name="Geller-Mcgrath D.E."/>
            <person name="Sieber C.M."/>
            <person name="Emerson J.B."/>
            <person name="Anantharaman K."/>
            <person name="Thomas B.C."/>
            <person name="Malmstrom R."/>
            <person name="Stieglmeier M."/>
            <person name="Klingl A."/>
            <person name="Woyke T."/>
            <person name="Ryan C.M."/>
            <person name="Banfield J.F."/>
        </authorList>
    </citation>
    <scope>NUCLEOTIDE SEQUENCE [LARGE SCALE GENOMIC DNA]</scope>
    <source>
        <strain evidence="4">CG23_combo_of_CG06-09_8_20_14_all_40_14</strain>
    </source>
</reference>
<dbReference type="InterPro" id="IPR052046">
    <property type="entry name" value="GH57_Enzymes"/>
</dbReference>
<dbReference type="Pfam" id="PF03065">
    <property type="entry name" value="Glyco_hydro_57"/>
    <property type="match status" value="1"/>
</dbReference>
<dbReference type="SUPFAM" id="SSF46600">
    <property type="entry name" value="C-terminal UvrC-binding domain of UvrB"/>
    <property type="match status" value="1"/>
</dbReference>
<comment type="similarity">
    <text evidence="1">Belongs to the glycosyl hydrolase 57 family.</text>
</comment>
<comment type="caution">
    <text evidence="4">The sequence shown here is derived from an EMBL/GenBank/DDBJ whole genome shotgun (WGS) entry which is preliminary data.</text>
</comment>
<dbReference type="Proteomes" id="UP000231388">
    <property type="component" value="Unassembled WGS sequence"/>
</dbReference>
<dbReference type="GO" id="GO:0005975">
    <property type="term" value="P:carbohydrate metabolic process"/>
    <property type="evidence" value="ECO:0007669"/>
    <property type="project" value="InterPro"/>
</dbReference>